<comment type="similarity">
    <text evidence="3">Belongs to the Nudix hydrolase family. NudC subfamily.</text>
</comment>
<evidence type="ECO:0000256" key="2">
    <source>
        <dbReference type="ARBA" id="ARBA00001947"/>
    </source>
</evidence>
<dbReference type="PROSITE" id="PS51462">
    <property type="entry name" value="NUDIX"/>
    <property type="match status" value="1"/>
</dbReference>
<evidence type="ECO:0000256" key="10">
    <source>
        <dbReference type="SAM" id="MobiDB-lite"/>
    </source>
</evidence>
<gene>
    <name evidence="12" type="ORF">SacazDRAFT_03519</name>
</gene>
<dbReference type="GO" id="GO:0046872">
    <property type="term" value="F:metal ion binding"/>
    <property type="evidence" value="ECO:0007669"/>
    <property type="project" value="UniProtKB-KW"/>
</dbReference>
<reference evidence="12 13" key="1">
    <citation type="journal article" date="2012" name="Stand. Genomic Sci.">
        <title>Genome sequence of the soil bacterium Saccharomonospora azurea type strain (NA-128(T)).</title>
        <authorList>
            <person name="Klenk H.P."/>
            <person name="Held B."/>
            <person name="Lucas S."/>
            <person name="Lapidus A."/>
            <person name="Copeland A."/>
            <person name="Hammon N."/>
            <person name="Pitluck S."/>
            <person name="Goodwin L.A."/>
            <person name="Han C."/>
            <person name="Tapia R."/>
            <person name="Brambilla E.M."/>
            <person name="Potter G."/>
            <person name="Land M."/>
            <person name="Ivanova N."/>
            <person name="Rohde M."/>
            <person name="Goker M."/>
            <person name="Detter J.C."/>
            <person name="Kyrpides N.C."/>
            <person name="Woyke T."/>
        </authorList>
    </citation>
    <scope>NUCLEOTIDE SEQUENCE [LARGE SCALE GENOMIC DNA]</scope>
    <source>
        <strain evidence="12 13">NA-128</strain>
    </source>
</reference>
<dbReference type="Proteomes" id="UP000004705">
    <property type="component" value="Chromosome"/>
</dbReference>
<comment type="cofactor">
    <cofactor evidence="1">
        <name>Mg(2+)</name>
        <dbReference type="ChEBI" id="CHEBI:18420"/>
    </cofactor>
</comment>
<evidence type="ECO:0000256" key="7">
    <source>
        <dbReference type="ARBA" id="ARBA00022842"/>
    </source>
</evidence>
<keyword evidence="6" id="KW-0378">Hydrolase</keyword>
<evidence type="ECO:0000259" key="11">
    <source>
        <dbReference type="PROSITE" id="PS51462"/>
    </source>
</evidence>
<dbReference type="RefSeq" id="WP_005443756.1">
    <property type="nucleotide sequence ID" value="NZ_CM001466.1"/>
</dbReference>
<dbReference type="Gene3D" id="3.90.79.20">
    <property type="match status" value="1"/>
</dbReference>
<evidence type="ECO:0000256" key="4">
    <source>
        <dbReference type="ARBA" id="ARBA00012381"/>
    </source>
</evidence>
<dbReference type="HOGENOM" id="CLU_037162_0_4_11"/>
<name>H8G7M9_9PSEU</name>
<dbReference type="InterPro" id="IPR050241">
    <property type="entry name" value="NAD-cap_RNA_hydrolase_NudC"/>
</dbReference>
<dbReference type="InterPro" id="IPR020084">
    <property type="entry name" value="NUDIX_hydrolase_CS"/>
</dbReference>
<evidence type="ECO:0000313" key="13">
    <source>
        <dbReference type="Proteomes" id="UP000004705"/>
    </source>
</evidence>
<dbReference type="GO" id="GO:0019677">
    <property type="term" value="P:NAD+ catabolic process"/>
    <property type="evidence" value="ECO:0007669"/>
    <property type="project" value="TreeGrafter"/>
</dbReference>
<feature type="domain" description="Nudix hydrolase" evidence="11">
    <location>
        <begin position="194"/>
        <end position="323"/>
    </location>
</feature>
<protein>
    <recommendedName>
        <fullName evidence="4">NAD(+) diphosphatase</fullName>
        <ecNumber evidence="4">3.6.1.22</ecNumber>
    </recommendedName>
</protein>
<dbReference type="SUPFAM" id="SSF55811">
    <property type="entry name" value="Nudix"/>
    <property type="match status" value="1"/>
</dbReference>
<dbReference type="Pfam" id="PF09296">
    <property type="entry name" value="NUDIX-like"/>
    <property type="match status" value="1"/>
</dbReference>
<dbReference type="PANTHER" id="PTHR42904:SF6">
    <property type="entry name" value="NAD-CAPPED RNA HYDROLASE NUDT12"/>
    <property type="match status" value="1"/>
</dbReference>
<evidence type="ECO:0000256" key="3">
    <source>
        <dbReference type="ARBA" id="ARBA00009595"/>
    </source>
</evidence>
<dbReference type="InterPro" id="IPR000086">
    <property type="entry name" value="NUDIX_hydrolase_dom"/>
</dbReference>
<accession>H8G7M9</accession>
<dbReference type="GO" id="GO:0035529">
    <property type="term" value="F:NADH pyrophosphatase activity"/>
    <property type="evidence" value="ECO:0007669"/>
    <property type="project" value="TreeGrafter"/>
</dbReference>
<dbReference type="InterPro" id="IPR049734">
    <property type="entry name" value="NudC-like_C"/>
</dbReference>
<evidence type="ECO:0000256" key="9">
    <source>
        <dbReference type="ARBA" id="ARBA00023679"/>
    </source>
</evidence>
<evidence type="ECO:0000256" key="8">
    <source>
        <dbReference type="ARBA" id="ARBA00023027"/>
    </source>
</evidence>
<dbReference type="GO" id="GO:0006742">
    <property type="term" value="P:NADP+ catabolic process"/>
    <property type="evidence" value="ECO:0007669"/>
    <property type="project" value="TreeGrafter"/>
</dbReference>
<keyword evidence="5" id="KW-0479">Metal-binding</keyword>
<evidence type="ECO:0000313" key="12">
    <source>
        <dbReference type="EMBL" id="EHY90392.1"/>
    </source>
</evidence>
<evidence type="ECO:0000256" key="5">
    <source>
        <dbReference type="ARBA" id="ARBA00022723"/>
    </source>
</evidence>
<dbReference type="Gene3D" id="3.90.79.10">
    <property type="entry name" value="Nucleoside Triphosphate Pyrophosphohydrolase"/>
    <property type="match status" value="1"/>
</dbReference>
<feature type="compositionally biased region" description="Basic and acidic residues" evidence="10">
    <location>
        <begin position="22"/>
        <end position="34"/>
    </location>
</feature>
<comment type="catalytic activity">
    <reaction evidence="9">
        <text>a 5'-end NAD(+)-phospho-ribonucleoside in mRNA + H2O = a 5'-end phospho-adenosine-phospho-ribonucleoside in mRNA + beta-nicotinamide D-ribonucleotide + 2 H(+)</text>
        <dbReference type="Rhea" id="RHEA:60876"/>
        <dbReference type="Rhea" id="RHEA-COMP:15698"/>
        <dbReference type="Rhea" id="RHEA-COMP:15719"/>
        <dbReference type="ChEBI" id="CHEBI:14649"/>
        <dbReference type="ChEBI" id="CHEBI:15377"/>
        <dbReference type="ChEBI" id="CHEBI:15378"/>
        <dbReference type="ChEBI" id="CHEBI:144029"/>
        <dbReference type="ChEBI" id="CHEBI:144051"/>
    </reaction>
    <physiologicalReaction direction="left-to-right" evidence="9">
        <dbReference type="Rhea" id="RHEA:60877"/>
    </physiologicalReaction>
</comment>
<dbReference type="OrthoDB" id="9791656at2"/>
<dbReference type="GO" id="GO:0005829">
    <property type="term" value="C:cytosol"/>
    <property type="evidence" value="ECO:0007669"/>
    <property type="project" value="TreeGrafter"/>
</dbReference>
<keyword evidence="8" id="KW-0520">NAD</keyword>
<dbReference type="Pfam" id="PF09297">
    <property type="entry name" value="Zn_ribbon_NUD"/>
    <property type="match status" value="1"/>
</dbReference>
<dbReference type="AlphaFoldDB" id="H8G7M9"/>
<comment type="cofactor">
    <cofactor evidence="2">
        <name>Zn(2+)</name>
        <dbReference type="ChEBI" id="CHEBI:29105"/>
    </cofactor>
</comment>
<sequence length="338" mass="36935">MSSVRRSGPFRLTMPPALSRSTADRQEALRTDPERLRAAWPSARVIRVDGHGRAPVPEDRVVGVVPKDVPLVSVPALDIASEVPTEAVFLGRWSDADFWAVSAEPGPDARMVALDAGGWGRAAEVPVVAGEAWVELRLHGDVLDDTAAGLLTTALALRNWHRRARYCARCGGVTRLHQFGWASRCEQCGREEYPRTDPAVICLVHDDVGVNGEHVLLARQPTWPPTRYSVLAGFVEAGESLERCVEREIREEVGVDVRDVRYLGSQPWPFPRSVMVGFAARADSGTPLTPADGEIEDARWVSRDRVRAALTHGDPDLQLPGGTSIAHVMIRAWAEAGD</sequence>
<evidence type="ECO:0000256" key="6">
    <source>
        <dbReference type="ARBA" id="ARBA00022801"/>
    </source>
</evidence>
<keyword evidence="7" id="KW-0460">Magnesium</keyword>
<dbReference type="PANTHER" id="PTHR42904">
    <property type="entry name" value="NUDIX HYDROLASE, NUDC SUBFAMILY"/>
    <property type="match status" value="1"/>
</dbReference>
<dbReference type="EC" id="3.6.1.22" evidence="4"/>
<feature type="region of interest" description="Disordered" evidence="10">
    <location>
        <begin position="1"/>
        <end position="34"/>
    </location>
</feature>
<dbReference type="CDD" id="cd03429">
    <property type="entry name" value="NUDIX_NADH_pyrophosphatase_Nudt13"/>
    <property type="match status" value="1"/>
</dbReference>
<keyword evidence="13" id="KW-1185">Reference proteome</keyword>
<evidence type="ECO:0000256" key="1">
    <source>
        <dbReference type="ARBA" id="ARBA00001946"/>
    </source>
</evidence>
<dbReference type="InterPro" id="IPR015376">
    <property type="entry name" value="Znr_NADH_PPase"/>
</dbReference>
<dbReference type="NCBIfam" id="NF001299">
    <property type="entry name" value="PRK00241.1"/>
    <property type="match status" value="1"/>
</dbReference>
<dbReference type="EMBL" id="CM001466">
    <property type="protein sequence ID" value="EHY90392.1"/>
    <property type="molecule type" value="Genomic_DNA"/>
</dbReference>
<organism evidence="12 13">
    <name type="scientific">Saccharomonospora azurea NA-128</name>
    <dbReference type="NCBI Taxonomy" id="882081"/>
    <lineage>
        <taxon>Bacteria</taxon>
        <taxon>Bacillati</taxon>
        <taxon>Actinomycetota</taxon>
        <taxon>Actinomycetes</taxon>
        <taxon>Pseudonocardiales</taxon>
        <taxon>Pseudonocardiaceae</taxon>
        <taxon>Saccharomonospora</taxon>
    </lineage>
</organism>
<dbReference type="PROSITE" id="PS00893">
    <property type="entry name" value="NUDIX_BOX"/>
    <property type="match status" value="1"/>
</dbReference>
<proteinExistence type="inferred from homology"/>
<dbReference type="InterPro" id="IPR015797">
    <property type="entry name" value="NUDIX_hydrolase-like_dom_sf"/>
</dbReference>
<dbReference type="InterPro" id="IPR015375">
    <property type="entry name" value="NADH_PPase-like_N"/>
</dbReference>
<dbReference type="Pfam" id="PF00293">
    <property type="entry name" value="NUDIX"/>
    <property type="match status" value="1"/>
</dbReference>